<dbReference type="AlphaFoldDB" id="A0A0M3HGB6"/>
<sequence length="78" mass="9080">MQCDICCVGNLRRFSESSYESERGSGILLRKKGGIFRSIRFIHLHHGGDRLLRCTNTKFFSVYHRHKSAANKVTYFIE</sequence>
<proteinExistence type="predicted"/>
<dbReference type="Proteomes" id="UP000036681">
    <property type="component" value="Unplaced"/>
</dbReference>
<dbReference type="WBParaSite" id="ALUE_0000056101-mRNA-1">
    <property type="protein sequence ID" value="ALUE_0000056101-mRNA-1"/>
    <property type="gene ID" value="ALUE_0000056101"/>
</dbReference>
<name>A0A0M3HGB6_ASCLU</name>
<organism evidence="1 2">
    <name type="scientific">Ascaris lumbricoides</name>
    <name type="common">Giant roundworm</name>
    <dbReference type="NCBI Taxonomy" id="6252"/>
    <lineage>
        <taxon>Eukaryota</taxon>
        <taxon>Metazoa</taxon>
        <taxon>Ecdysozoa</taxon>
        <taxon>Nematoda</taxon>
        <taxon>Chromadorea</taxon>
        <taxon>Rhabditida</taxon>
        <taxon>Spirurina</taxon>
        <taxon>Ascaridomorpha</taxon>
        <taxon>Ascaridoidea</taxon>
        <taxon>Ascarididae</taxon>
        <taxon>Ascaris</taxon>
    </lineage>
</organism>
<keyword evidence="1" id="KW-1185">Reference proteome</keyword>
<accession>A0A0M3HGB6</accession>
<evidence type="ECO:0000313" key="2">
    <source>
        <dbReference type="WBParaSite" id="ALUE_0000056101-mRNA-1"/>
    </source>
</evidence>
<protein>
    <submittedName>
        <fullName evidence="2">Ovule protein</fullName>
    </submittedName>
</protein>
<evidence type="ECO:0000313" key="1">
    <source>
        <dbReference type="Proteomes" id="UP000036681"/>
    </source>
</evidence>
<reference evidence="2" key="1">
    <citation type="submission" date="2017-02" db="UniProtKB">
        <authorList>
            <consortium name="WormBaseParasite"/>
        </authorList>
    </citation>
    <scope>IDENTIFICATION</scope>
</reference>